<organism evidence="2 3">
    <name type="scientific">Ectopseudomonas oleovorans</name>
    <name type="common">Pseudomonas oleovorans</name>
    <dbReference type="NCBI Taxonomy" id="301"/>
    <lineage>
        <taxon>Bacteria</taxon>
        <taxon>Pseudomonadati</taxon>
        <taxon>Pseudomonadota</taxon>
        <taxon>Gammaproteobacteria</taxon>
        <taxon>Pseudomonadales</taxon>
        <taxon>Pseudomonadaceae</taxon>
        <taxon>Ectopseudomonas</taxon>
    </lineage>
</organism>
<protein>
    <submittedName>
        <fullName evidence="2">Type IV pilin accessory protein</fullName>
    </submittedName>
</protein>
<keyword evidence="1" id="KW-1133">Transmembrane helix</keyword>
<keyword evidence="1" id="KW-0472">Membrane</keyword>
<dbReference type="EMBL" id="JAOCJE010000001">
    <property type="protein sequence ID" value="MDH1339935.1"/>
    <property type="molecule type" value="Genomic_DNA"/>
</dbReference>
<dbReference type="Proteomes" id="UP001161697">
    <property type="component" value="Unassembled WGS sequence"/>
</dbReference>
<dbReference type="RefSeq" id="WP_279534411.1">
    <property type="nucleotide sequence ID" value="NZ_CP104579.1"/>
</dbReference>
<keyword evidence="1" id="KW-0812">Transmembrane</keyword>
<feature type="transmembrane region" description="Helical" evidence="1">
    <location>
        <begin position="37"/>
        <end position="63"/>
    </location>
</feature>
<feature type="transmembrane region" description="Helical" evidence="1">
    <location>
        <begin position="75"/>
        <end position="94"/>
    </location>
</feature>
<evidence type="ECO:0000313" key="2">
    <source>
        <dbReference type="EMBL" id="MDH1339935.1"/>
    </source>
</evidence>
<dbReference type="GeneID" id="300415412"/>
<evidence type="ECO:0000313" key="3">
    <source>
        <dbReference type="Proteomes" id="UP001161697"/>
    </source>
</evidence>
<accession>A0AA42QA17</accession>
<name>A0AA42QA17_ECTOL</name>
<proteinExistence type="predicted"/>
<dbReference type="NCBIfam" id="NF041437">
    <property type="entry name" value="TfpZ"/>
    <property type="match status" value="1"/>
</dbReference>
<dbReference type="AlphaFoldDB" id="A0AA42QA17"/>
<reference evidence="2" key="1">
    <citation type="submission" date="2022-09" db="EMBL/GenBank/DDBJ databases">
        <title>Intensive care unit water sources are persistently colonized with multi-drug resistant bacteria and are the site of extensive horizontal gene transfer of antibiotic resistance genes.</title>
        <authorList>
            <person name="Diorio-Toth L."/>
        </authorList>
    </citation>
    <scope>NUCLEOTIDE SEQUENCE</scope>
    <source>
        <strain evidence="2">GD03704</strain>
    </source>
</reference>
<gene>
    <name evidence="2" type="ORF">N5J11_11950</name>
</gene>
<feature type="transmembrane region" description="Helical" evidence="1">
    <location>
        <begin position="7"/>
        <end position="31"/>
    </location>
</feature>
<dbReference type="InterPro" id="IPR047814">
    <property type="entry name" value="TfpX/TfpZ-like"/>
</dbReference>
<comment type="caution">
    <text evidence="2">The sequence shown here is derived from an EMBL/GenBank/DDBJ whole genome shotgun (WGS) entry which is preliminary data.</text>
</comment>
<evidence type="ECO:0000256" key="1">
    <source>
        <dbReference type="SAM" id="Phobius"/>
    </source>
</evidence>
<sequence>MSARFKVFFIHLLCSLAIALGALGLVFGLWYPAPLHLALGVTSIFLLLLAVDVTLGPLLTLVVYKTGKKSLKFDLTVIVALQLAALGYGLWTVAQGRPAWLAFNVDRFDVVPVVDIDTRRLAEALPQYQAPAWTGPRWVAAVRPVDGERRNEILFEVVLGGSDIAQRPELYRPLADLAGQMKSRAQNLDQLVAFNEGDTVAAVLAAWPQATGWLPLMARVQPMVVLLADDNTMVLAIVPLRPWL</sequence>